<proteinExistence type="predicted"/>
<feature type="compositionally biased region" description="Basic and acidic residues" evidence="1">
    <location>
        <begin position="157"/>
        <end position="170"/>
    </location>
</feature>
<evidence type="ECO:0000259" key="2">
    <source>
        <dbReference type="Pfam" id="PF07051"/>
    </source>
</evidence>
<evidence type="ECO:0000256" key="1">
    <source>
        <dbReference type="SAM" id="MobiDB-lite"/>
    </source>
</evidence>
<feature type="compositionally biased region" description="Basic and acidic residues" evidence="1">
    <location>
        <begin position="197"/>
        <end position="209"/>
    </location>
</feature>
<sequence length="264" mass="29655">MDPNTPPPMQQKNPLANYQFSSDELRVLRECNRISFYQRSLPFAGILGSLTYYGVKSGYLTGNPKFGAAPKVAVAIAIGYFVGKVSFQNQCAQMIMKLPNSKLGEILRQKQKGAFYGQLSPDQGFGSGMSLQPFSSFTDSYSDEEAKRSQSSVLDLDESRPVMKGLDDVYRPNLDSPPIANYDDLQPIEPKPGVSYEELRKRNREEFYKKQNQPLPPQPPANAPLYKPPPVVRERQPSVLDDSGFDQTATTEPRRKNKYGDVWT</sequence>
<dbReference type="EMBL" id="UFQS01001361">
    <property type="protein sequence ID" value="SSX10520.1"/>
    <property type="molecule type" value="Genomic_DNA"/>
</dbReference>
<name>A0A336L048_CULSO</name>
<dbReference type="InterPro" id="IPR009764">
    <property type="entry name" value="OCIA_dom"/>
</dbReference>
<dbReference type="OMA" id="CARESFI"/>
<reference evidence="3" key="1">
    <citation type="submission" date="2018-04" db="EMBL/GenBank/DDBJ databases">
        <authorList>
            <person name="Go L.Y."/>
            <person name="Mitchell J.A."/>
        </authorList>
    </citation>
    <scope>NUCLEOTIDE SEQUENCE</scope>
    <source>
        <tissue evidence="3">Whole organism</tissue>
    </source>
</reference>
<dbReference type="EMBL" id="UFQT01001361">
    <property type="protein sequence ID" value="SSX30206.1"/>
    <property type="molecule type" value="Genomic_DNA"/>
</dbReference>
<accession>A0A336L048</accession>
<feature type="domain" description="OCIA" evidence="2">
    <location>
        <begin position="17"/>
        <end position="102"/>
    </location>
</feature>
<dbReference type="AlphaFoldDB" id="A0A336L048"/>
<dbReference type="VEuPathDB" id="VectorBase:CSON002183"/>
<dbReference type="PANTHER" id="PTHR13336:SF3">
    <property type="entry name" value="OCIA DOMAIN-CONTAINING PROTEIN 1"/>
    <property type="match status" value="1"/>
</dbReference>
<feature type="region of interest" description="Disordered" evidence="1">
    <location>
        <begin position="138"/>
        <end position="264"/>
    </location>
</feature>
<protein>
    <submittedName>
        <fullName evidence="3">CSON002183 protein</fullName>
    </submittedName>
</protein>
<evidence type="ECO:0000313" key="4">
    <source>
        <dbReference type="EMBL" id="SSX30206.1"/>
    </source>
</evidence>
<dbReference type="PANTHER" id="PTHR13336">
    <property type="entry name" value="OVARIAN CARCINOMA IMMUNOREACTIVE ANTIGEN"/>
    <property type="match status" value="1"/>
</dbReference>
<dbReference type="InterPro" id="IPR040187">
    <property type="entry name" value="OCAD1/2"/>
</dbReference>
<evidence type="ECO:0000313" key="3">
    <source>
        <dbReference type="EMBL" id="SSX10520.1"/>
    </source>
</evidence>
<dbReference type="Pfam" id="PF07051">
    <property type="entry name" value="OCIA"/>
    <property type="match status" value="1"/>
</dbReference>
<organism evidence="3">
    <name type="scientific">Culicoides sonorensis</name>
    <name type="common">Biting midge</name>
    <dbReference type="NCBI Taxonomy" id="179676"/>
    <lineage>
        <taxon>Eukaryota</taxon>
        <taxon>Metazoa</taxon>
        <taxon>Ecdysozoa</taxon>
        <taxon>Arthropoda</taxon>
        <taxon>Hexapoda</taxon>
        <taxon>Insecta</taxon>
        <taxon>Pterygota</taxon>
        <taxon>Neoptera</taxon>
        <taxon>Endopterygota</taxon>
        <taxon>Diptera</taxon>
        <taxon>Nematocera</taxon>
        <taxon>Chironomoidea</taxon>
        <taxon>Ceratopogonidae</taxon>
        <taxon>Ceratopogoninae</taxon>
        <taxon>Culicoides</taxon>
        <taxon>Monoculicoides</taxon>
    </lineage>
</organism>
<feature type="compositionally biased region" description="Pro residues" evidence="1">
    <location>
        <begin position="214"/>
        <end position="231"/>
    </location>
</feature>
<dbReference type="GO" id="GO:0005768">
    <property type="term" value="C:endosome"/>
    <property type="evidence" value="ECO:0007669"/>
    <property type="project" value="TreeGrafter"/>
</dbReference>
<gene>
    <name evidence="3" type="primary">CSON002183</name>
</gene>
<reference evidence="4" key="2">
    <citation type="submission" date="2018-07" db="EMBL/GenBank/DDBJ databases">
        <authorList>
            <person name="Quirk P.G."/>
            <person name="Krulwich T.A."/>
        </authorList>
    </citation>
    <scope>NUCLEOTIDE SEQUENCE</scope>
</reference>